<name>A0A448L4E8_9BACT</name>
<evidence type="ECO:0000256" key="1">
    <source>
        <dbReference type="ARBA" id="ARBA00009091"/>
    </source>
</evidence>
<evidence type="ECO:0000313" key="5">
    <source>
        <dbReference type="EMBL" id="VEH14864.1"/>
    </source>
</evidence>
<accession>A0A448L4E8</accession>
<evidence type="ECO:0000256" key="2">
    <source>
        <dbReference type="ARBA" id="ARBA00022729"/>
    </source>
</evidence>
<dbReference type="GeneID" id="85011729"/>
<gene>
    <name evidence="5" type="ORF">NCTC13071_00850</name>
</gene>
<dbReference type="PANTHER" id="PTHR35089">
    <property type="entry name" value="CHAPERONE PROTEIN SKP"/>
    <property type="match status" value="1"/>
</dbReference>
<evidence type="ECO:0000313" key="6">
    <source>
        <dbReference type="Proteomes" id="UP000274578"/>
    </source>
</evidence>
<reference evidence="5 6" key="1">
    <citation type="submission" date="2018-12" db="EMBL/GenBank/DDBJ databases">
        <authorList>
            <consortium name="Pathogen Informatics"/>
        </authorList>
    </citation>
    <scope>NUCLEOTIDE SEQUENCE [LARGE SCALE GENOMIC DNA]</scope>
    <source>
        <strain evidence="5 6">NCTC13071</strain>
    </source>
</reference>
<dbReference type="KEGG" id="poc:NCTC13071_00850"/>
<keyword evidence="2 4" id="KW-0732">Signal</keyword>
<dbReference type="EMBL" id="LR134384">
    <property type="protein sequence ID" value="VEH14864.1"/>
    <property type="molecule type" value="Genomic_DNA"/>
</dbReference>
<dbReference type="InterPro" id="IPR005632">
    <property type="entry name" value="Chaperone_Skp"/>
</dbReference>
<evidence type="ECO:0000256" key="4">
    <source>
        <dbReference type="SAM" id="SignalP"/>
    </source>
</evidence>
<protein>
    <submittedName>
        <fullName evidence="5">Outer membrane protein</fullName>
    </submittedName>
</protein>
<dbReference type="PANTHER" id="PTHR35089:SF1">
    <property type="entry name" value="CHAPERONE PROTEIN SKP"/>
    <property type="match status" value="1"/>
</dbReference>
<proteinExistence type="inferred from homology"/>
<evidence type="ECO:0000256" key="3">
    <source>
        <dbReference type="SAM" id="Coils"/>
    </source>
</evidence>
<dbReference type="GO" id="GO:0005829">
    <property type="term" value="C:cytosol"/>
    <property type="evidence" value="ECO:0007669"/>
    <property type="project" value="TreeGrafter"/>
</dbReference>
<dbReference type="Gene3D" id="3.30.910.20">
    <property type="entry name" value="Skp domain"/>
    <property type="match status" value="1"/>
</dbReference>
<dbReference type="AlphaFoldDB" id="A0A448L4E8"/>
<feature type="signal peptide" evidence="4">
    <location>
        <begin position="1"/>
        <end position="19"/>
    </location>
</feature>
<keyword evidence="3" id="KW-0175">Coiled coil</keyword>
<dbReference type="Pfam" id="PF03938">
    <property type="entry name" value="OmpH"/>
    <property type="match status" value="1"/>
</dbReference>
<dbReference type="SMART" id="SM00935">
    <property type="entry name" value="OmpH"/>
    <property type="match status" value="1"/>
</dbReference>
<dbReference type="SUPFAM" id="SSF111384">
    <property type="entry name" value="OmpH-like"/>
    <property type="match status" value="1"/>
</dbReference>
<dbReference type="Proteomes" id="UP000274578">
    <property type="component" value="Chromosome 1"/>
</dbReference>
<feature type="chain" id="PRO_5019177367" evidence="4">
    <location>
        <begin position="20"/>
        <end position="169"/>
    </location>
</feature>
<dbReference type="GO" id="GO:0050821">
    <property type="term" value="P:protein stabilization"/>
    <property type="evidence" value="ECO:0007669"/>
    <property type="project" value="TreeGrafter"/>
</dbReference>
<feature type="coiled-coil region" evidence="3">
    <location>
        <begin position="84"/>
        <end position="111"/>
    </location>
</feature>
<comment type="similarity">
    <text evidence="1">Belongs to the Skp family.</text>
</comment>
<organism evidence="5 6">
    <name type="scientific">Segatella oris</name>
    <dbReference type="NCBI Taxonomy" id="28135"/>
    <lineage>
        <taxon>Bacteria</taxon>
        <taxon>Pseudomonadati</taxon>
        <taxon>Bacteroidota</taxon>
        <taxon>Bacteroidia</taxon>
        <taxon>Bacteroidales</taxon>
        <taxon>Prevotellaceae</taxon>
        <taxon>Segatella</taxon>
    </lineage>
</organism>
<dbReference type="GO" id="GO:0051082">
    <property type="term" value="F:unfolded protein binding"/>
    <property type="evidence" value="ECO:0007669"/>
    <property type="project" value="InterPro"/>
</dbReference>
<dbReference type="RefSeq" id="WP_018920245.1">
    <property type="nucleotide sequence ID" value="NZ_CAUURG010000019.1"/>
</dbReference>
<dbReference type="InterPro" id="IPR024930">
    <property type="entry name" value="Skp_dom_sf"/>
</dbReference>
<sequence length="169" mass="19063">MKKLFLAFAFMAMTLTASAQTPLKYGYFSFSEALKAMPAYAIAERDMASLRAKYEEEGKRVEDEFNKKYEQFLDGQRDFAPSILQKRQAELQEMMEKNVAFKNESKRLLAQADAESKAALKVRLRAIVARIGADRGYAFILNTDNDAVPYVNNAVGEDINALVKDAVKK</sequence>